<keyword evidence="3" id="KW-1185">Reference proteome</keyword>
<evidence type="ECO:0000313" key="2">
    <source>
        <dbReference type="EMBL" id="GMR42865.1"/>
    </source>
</evidence>
<evidence type="ECO:0000256" key="1">
    <source>
        <dbReference type="SAM" id="Phobius"/>
    </source>
</evidence>
<keyword evidence="1" id="KW-0472">Membrane</keyword>
<keyword evidence="1" id="KW-0812">Transmembrane</keyword>
<gene>
    <name evidence="2" type="ORF">PMAYCL1PPCAC_13060</name>
</gene>
<evidence type="ECO:0000313" key="3">
    <source>
        <dbReference type="Proteomes" id="UP001328107"/>
    </source>
</evidence>
<feature type="non-terminal residue" evidence="2">
    <location>
        <position position="1"/>
    </location>
</feature>
<dbReference type="EMBL" id="BTRK01000003">
    <property type="protein sequence ID" value="GMR42865.1"/>
    <property type="molecule type" value="Genomic_DNA"/>
</dbReference>
<keyword evidence="1" id="KW-1133">Transmembrane helix</keyword>
<organism evidence="2 3">
    <name type="scientific">Pristionchus mayeri</name>
    <dbReference type="NCBI Taxonomy" id="1317129"/>
    <lineage>
        <taxon>Eukaryota</taxon>
        <taxon>Metazoa</taxon>
        <taxon>Ecdysozoa</taxon>
        <taxon>Nematoda</taxon>
        <taxon>Chromadorea</taxon>
        <taxon>Rhabditida</taxon>
        <taxon>Rhabditina</taxon>
        <taxon>Diplogasteromorpha</taxon>
        <taxon>Diplogasteroidea</taxon>
        <taxon>Neodiplogasteridae</taxon>
        <taxon>Pristionchus</taxon>
    </lineage>
</organism>
<feature type="transmembrane region" description="Helical" evidence="1">
    <location>
        <begin position="6"/>
        <end position="22"/>
    </location>
</feature>
<dbReference type="AlphaFoldDB" id="A0AAN4ZSA9"/>
<proteinExistence type="predicted"/>
<sequence length="69" mass="8037">NFSSQSLHFLLILMHFIFFFVTSCRRLHVLLHFGLILSCDLLCQLHFQSDVCLTANLDSLDVVLHHLPR</sequence>
<name>A0AAN4ZSA9_9BILA</name>
<dbReference type="Proteomes" id="UP001328107">
    <property type="component" value="Unassembled WGS sequence"/>
</dbReference>
<protein>
    <submittedName>
        <fullName evidence="2">Uncharacterized protein</fullName>
    </submittedName>
</protein>
<accession>A0AAN4ZSA9</accession>
<comment type="caution">
    <text evidence="2">The sequence shown here is derived from an EMBL/GenBank/DDBJ whole genome shotgun (WGS) entry which is preliminary data.</text>
</comment>
<reference evidence="3" key="1">
    <citation type="submission" date="2022-10" db="EMBL/GenBank/DDBJ databases">
        <title>Genome assembly of Pristionchus species.</title>
        <authorList>
            <person name="Yoshida K."/>
            <person name="Sommer R.J."/>
        </authorList>
    </citation>
    <scope>NUCLEOTIDE SEQUENCE [LARGE SCALE GENOMIC DNA]</scope>
    <source>
        <strain evidence="3">RS5460</strain>
    </source>
</reference>